<evidence type="ECO:0000313" key="1">
    <source>
        <dbReference type="EMBL" id="OCB88130.1"/>
    </source>
</evidence>
<dbReference type="OrthoDB" id="3191568at2759"/>
<sequence length="213" mass="22964">MSTHSNPFIQGGWSSSFGLNGDQRINPPSIYGALPMSTAPAAAGSAKNGATHFQFTNPNPTILNSIVVGPHRDGTVHQLVRISTDERLAGYTTFTDAEGRSIALIEWTNGLPRVEVRSSVVKCSAGDWLKLSVDPNLGRPFRRMDVRGSRFVWCPNGDALLLYSQAPGSTPLVVATKHRNLVNLEMSDQALSLGLLEPCIAAITLLLSGRRLE</sequence>
<gene>
    <name evidence="1" type="ORF">A7U60_g4758</name>
</gene>
<name>A0A9Q5HYD5_SANBA</name>
<dbReference type="AlphaFoldDB" id="A0A9Q5HYD5"/>
<comment type="caution">
    <text evidence="1">The sequence shown here is derived from an EMBL/GenBank/DDBJ whole genome shotgun (WGS) entry which is preliminary data.</text>
</comment>
<proteinExistence type="predicted"/>
<dbReference type="Proteomes" id="UP000757232">
    <property type="component" value="Unassembled WGS sequence"/>
</dbReference>
<evidence type="ECO:0000313" key="2">
    <source>
        <dbReference type="Proteomes" id="UP000757232"/>
    </source>
</evidence>
<keyword evidence="2" id="KW-1185">Reference proteome</keyword>
<protein>
    <submittedName>
        <fullName evidence="1">Uncharacterized protein</fullName>
    </submittedName>
</protein>
<dbReference type="EMBL" id="LNZH02000184">
    <property type="protein sequence ID" value="OCB88130.1"/>
    <property type="molecule type" value="Genomic_DNA"/>
</dbReference>
<reference evidence="1" key="1">
    <citation type="submission" date="2016-06" db="EMBL/GenBank/DDBJ databases">
        <title>Draft Genome sequence of the fungus Inonotus baumii.</title>
        <authorList>
            <person name="Zhu H."/>
            <person name="Lin W."/>
        </authorList>
    </citation>
    <scope>NUCLEOTIDE SEQUENCE</scope>
    <source>
        <strain evidence="1">821</strain>
    </source>
</reference>
<organism evidence="1 2">
    <name type="scientific">Sanghuangporus baumii</name>
    <name type="common">Phellinus baumii</name>
    <dbReference type="NCBI Taxonomy" id="108892"/>
    <lineage>
        <taxon>Eukaryota</taxon>
        <taxon>Fungi</taxon>
        <taxon>Dikarya</taxon>
        <taxon>Basidiomycota</taxon>
        <taxon>Agaricomycotina</taxon>
        <taxon>Agaricomycetes</taxon>
        <taxon>Hymenochaetales</taxon>
        <taxon>Hymenochaetaceae</taxon>
        <taxon>Sanghuangporus</taxon>
    </lineage>
</organism>
<accession>A0A9Q5HYD5</accession>